<reference evidence="1 2" key="1">
    <citation type="submission" date="2020-08" db="EMBL/GenBank/DDBJ databases">
        <title>Genomic Encyclopedia of Type Strains, Phase IV (KMG-IV): sequencing the most valuable type-strain genomes for metagenomic binning, comparative biology and taxonomic classification.</title>
        <authorList>
            <person name="Goeker M."/>
        </authorList>
    </citation>
    <scope>NUCLEOTIDE SEQUENCE [LARGE SCALE GENOMIC DNA]</scope>
    <source>
        <strain evidence="1 2">DSM 44197</strain>
    </source>
</reference>
<accession>A0A7W3QKD6</accession>
<protein>
    <submittedName>
        <fullName evidence="1">Uncharacterized protein</fullName>
    </submittedName>
</protein>
<evidence type="ECO:0000313" key="2">
    <source>
        <dbReference type="Proteomes" id="UP000572680"/>
    </source>
</evidence>
<dbReference type="EMBL" id="JACJIA010000002">
    <property type="protein sequence ID" value="MBA8950291.1"/>
    <property type="molecule type" value="Genomic_DNA"/>
</dbReference>
<sequence>MHIARIAAAQPGSIRRTVARWEAGTSGPDEQYQLLLAYAYARTPTGAVALGPGSDLAELLDGLAAAGVEAARLDELTATVAASITRHGMSLFAFLGGALQNDLSAALADPDRVDLSVLDGLALAAEAVNAQIGSVPFVRLHLAQAAIVDSCRHLLHGEQPDVVRTRLREVASRVYALAARIAFETHDDDAALTLYGDAVATATAAASHRVRLRPRPSSFTSASIWSPRPAPACLRNVSARRAWSCARGGRRLSWRTWTTTSTAR</sequence>
<dbReference type="AlphaFoldDB" id="A0A7W3QKD6"/>
<dbReference type="Proteomes" id="UP000572680">
    <property type="component" value="Unassembled WGS sequence"/>
</dbReference>
<gene>
    <name evidence="1" type="ORF">HNR61_001904</name>
</gene>
<keyword evidence="2" id="KW-1185">Reference proteome</keyword>
<evidence type="ECO:0000313" key="1">
    <source>
        <dbReference type="EMBL" id="MBA8950291.1"/>
    </source>
</evidence>
<organism evidence="1 2">
    <name type="scientific">Actinomadura namibiensis</name>
    <dbReference type="NCBI Taxonomy" id="182080"/>
    <lineage>
        <taxon>Bacteria</taxon>
        <taxon>Bacillati</taxon>
        <taxon>Actinomycetota</taxon>
        <taxon>Actinomycetes</taxon>
        <taxon>Streptosporangiales</taxon>
        <taxon>Thermomonosporaceae</taxon>
        <taxon>Actinomadura</taxon>
    </lineage>
</organism>
<dbReference type="RefSeq" id="WP_220509148.1">
    <property type="nucleotide sequence ID" value="NZ_BAAALP010000002.1"/>
</dbReference>
<name>A0A7W3QKD6_ACTNM</name>
<proteinExistence type="predicted"/>
<comment type="caution">
    <text evidence="1">The sequence shown here is derived from an EMBL/GenBank/DDBJ whole genome shotgun (WGS) entry which is preliminary data.</text>
</comment>